<keyword evidence="5" id="KW-0479">Metal-binding</keyword>
<comment type="cofactor">
    <cofactor evidence="1">
        <name>heme</name>
        <dbReference type="ChEBI" id="CHEBI:30413"/>
    </cofactor>
</comment>
<keyword evidence="8" id="KW-0503">Monooxygenase</keyword>
<evidence type="ECO:0000256" key="5">
    <source>
        <dbReference type="ARBA" id="ARBA00022723"/>
    </source>
</evidence>
<dbReference type="OrthoDB" id="2789670at2759"/>
<proteinExistence type="inferred from homology"/>
<keyword evidence="10" id="KW-1185">Reference proteome</keyword>
<evidence type="ECO:0000256" key="1">
    <source>
        <dbReference type="ARBA" id="ARBA00001971"/>
    </source>
</evidence>
<dbReference type="AlphaFoldDB" id="A0A409XZ32"/>
<reference evidence="9 10" key="1">
    <citation type="journal article" date="2018" name="Evol. Lett.">
        <title>Horizontal gene cluster transfer increased hallucinogenic mushroom diversity.</title>
        <authorList>
            <person name="Reynolds H.T."/>
            <person name="Vijayakumar V."/>
            <person name="Gluck-Thaler E."/>
            <person name="Korotkin H.B."/>
            <person name="Matheny P.B."/>
            <person name="Slot J.C."/>
        </authorList>
    </citation>
    <scope>NUCLEOTIDE SEQUENCE [LARGE SCALE GENOMIC DNA]</scope>
    <source>
        <strain evidence="9 10">2631</strain>
    </source>
</reference>
<dbReference type="InterPro" id="IPR001128">
    <property type="entry name" value="Cyt_P450"/>
</dbReference>
<gene>
    <name evidence="9" type="ORF">CVT25_013894</name>
</gene>
<comment type="caution">
    <text evidence="9">The sequence shown here is derived from an EMBL/GenBank/DDBJ whole genome shotgun (WGS) entry which is preliminary data.</text>
</comment>
<dbReference type="SUPFAM" id="SSF48264">
    <property type="entry name" value="Cytochrome P450"/>
    <property type="match status" value="1"/>
</dbReference>
<sequence>MGWYVYVIAASLALALFFFLNRDVHRRPLPPGPQGGYFAGVRDQLPSTEPWKTYAAWSTQFTSQIITFRIYNRVVILLNDHTSVRALLDQRAHLYSDRPVSWMFHETCGRRKAVFNISSSDPRHRIYRRLLQSGLGHRSTINTWPSLKEQTRVMLEGFANDPQRWQQHVRRQSAAVIMKLAFGYSIESLDDPFIKVADECSKISGWATAPGRWLVDYYPLLRFIPSFFPYMQWKIQGSIWRDALAHLSDVPHNWVKSQMSQGIHEESFTSRLLAPDNTEVRVTAEEEDVIKWCAGGLYAGASDTIVSAITSFVLLMALHPEVQAKAQAEIGVILKGYSFTDISEIPDPTAICQLPYLTAILKEVLRYAPVGNLALPHRVTKDDVYAGYRIPEGATIMANVWAIMHDPLLYPDPFTFSPERFIDDPKGVKEIEPDPRFLHADASQGASVVPEFTTGITRFVRVYPAIK</sequence>
<evidence type="ECO:0000256" key="7">
    <source>
        <dbReference type="ARBA" id="ARBA00023004"/>
    </source>
</evidence>
<comment type="similarity">
    <text evidence="3">Belongs to the cytochrome P450 family.</text>
</comment>
<dbReference type="GO" id="GO:0004497">
    <property type="term" value="F:monooxygenase activity"/>
    <property type="evidence" value="ECO:0007669"/>
    <property type="project" value="UniProtKB-KW"/>
</dbReference>
<dbReference type="STRING" id="93625.A0A409XZ32"/>
<protein>
    <recommendedName>
        <fullName evidence="11">Cytochrome P450</fullName>
    </recommendedName>
</protein>
<dbReference type="InterPro" id="IPR036396">
    <property type="entry name" value="Cyt_P450_sf"/>
</dbReference>
<keyword evidence="6" id="KW-0560">Oxidoreductase</keyword>
<dbReference type="GO" id="GO:0020037">
    <property type="term" value="F:heme binding"/>
    <property type="evidence" value="ECO:0007669"/>
    <property type="project" value="InterPro"/>
</dbReference>
<organism evidence="9 10">
    <name type="scientific">Psilocybe cyanescens</name>
    <dbReference type="NCBI Taxonomy" id="93625"/>
    <lineage>
        <taxon>Eukaryota</taxon>
        <taxon>Fungi</taxon>
        <taxon>Dikarya</taxon>
        <taxon>Basidiomycota</taxon>
        <taxon>Agaricomycotina</taxon>
        <taxon>Agaricomycetes</taxon>
        <taxon>Agaricomycetidae</taxon>
        <taxon>Agaricales</taxon>
        <taxon>Agaricineae</taxon>
        <taxon>Strophariaceae</taxon>
        <taxon>Psilocybe</taxon>
    </lineage>
</organism>
<dbReference type="PANTHER" id="PTHR46300:SF7">
    <property type="entry name" value="P450, PUTATIVE (EUROFUNG)-RELATED"/>
    <property type="match status" value="1"/>
</dbReference>
<keyword evidence="7" id="KW-0408">Iron</keyword>
<keyword evidence="4" id="KW-0349">Heme</keyword>
<evidence type="ECO:0000256" key="4">
    <source>
        <dbReference type="ARBA" id="ARBA00022617"/>
    </source>
</evidence>
<evidence type="ECO:0000256" key="3">
    <source>
        <dbReference type="ARBA" id="ARBA00010617"/>
    </source>
</evidence>
<dbReference type="Pfam" id="PF00067">
    <property type="entry name" value="p450"/>
    <property type="match status" value="1"/>
</dbReference>
<dbReference type="InParanoid" id="A0A409XZ32"/>
<evidence type="ECO:0000256" key="8">
    <source>
        <dbReference type="ARBA" id="ARBA00023033"/>
    </source>
</evidence>
<evidence type="ECO:0000256" key="6">
    <source>
        <dbReference type="ARBA" id="ARBA00023002"/>
    </source>
</evidence>
<dbReference type="Gene3D" id="1.10.630.10">
    <property type="entry name" value="Cytochrome P450"/>
    <property type="match status" value="1"/>
</dbReference>
<evidence type="ECO:0000313" key="10">
    <source>
        <dbReference type="Proteomes" id="UP000283269"/>
    </source>
</evidence>
<dbReference type="PRINTS" id="PR00463">
    <property type="entry name" value="EP450I"/>
</dbReference>
<accession>A0A409XZ32</accession>
<evidence type="ECO:0000256" key="2">
    <source>
        <dbReference type="ARBA" id="ARBA00005179"/>
    </source>
</evidence>
<dbReference type="EMBL" id="NHYD01000002">
    <property type="protein sequence ID" value="PPQ96032.1"/>
    <property type="molecule type" value="Genomic_DNA"/>
</dbReference>
<name>A0A409XZ32_PSICY</name>
<evidence type="ECO:0000313" key="9">
    <source>
        <dbReference type="EMBL" id="PPQ96032.1"/>
    </source>
</evidence>
<dbReference type="Proteomes" id="UP000283269">
    <property type="component" value="Unassembled WGS sequence"/>
</dbReference>
<dbReference type="GO" id="GO:0005506">
    <property type="term" value="F:iron ion binding"/>
    <property type="evidence" value="ECO:0007669"/>
    <property type="project" value="InterPro"/>
</dbReference>
<dbReference type="GO" id="GO:0016705">
    <property type="term" value="F:oxidoreductase activity, acting on paired donors, with incorporation or reduction of molecular oxygen"/>
    <property type="evidence" value="ECO:0007669"/>
    <property type="project" value="InterPro"/>
</dbReference>
<comment type="pathway">
    <text evidence="2">Secondary metabolite biosynthesis.</text>
</comment>
<dbReference type="PANTHER" id="PTHR46300">
    <property type="entry name" value="P450, PUTATIVE (EUROFUNG)-RELATED-RELATED"/>
    <property type="match status" value="1"/>
</dbReference>
<evidence type="ECO:0008006" key="11">
    <source>
        <dbReference type="Google" id="ProtNLM"/>
    </source>
</evidence>
<dbReference type="InterPro" id="IPR002401">
    <property type="entry name" value="Cyt_P450_E_grp-I"/>
</dbReference>
<dbReference type="InterPro" id="IPR050364">
    <property type="entry name" value="Cytochrome_P450_fung"/>
</dbReference>